<dbReference type="InterPro" id="IPR036638">
    <property type="entry name" value="HLH_DNA-bd_sf"/>
</dbReference>
<dbReference type="GO" id="GO:0046983">
    <property type="term" value="F:protein dimerization activity"/>
    <property type="evidence" value="ECO:0007669"/>
    <property type="project" value="InterPro"/>
</dbReference>
<evidence type="ECO:0000313" key="4">
    <source>
        <dbReference type="EMBL" id="EPQ63311.1"/>
    </source>
</evidence>
<organism evidence="5">
    <name type="scientific">Blumeria graminis f. sp. tritici 96224</name>
    <dbReference type="NCBI Taxonomy" id="1268274"/>
    <lineage>
        <taxon>Eukaryota</taxon>
        <taxon>Fungi</taxon>
        <taxon>Dikarya</taxon>
        <taxon>Ascomycota</taxon>
        <taxon>Pezizomycotina</taxon>
        <taxon>Leotiomycetes</taxon>
        <taxon>Erysiphales</taxon>
        <taxon>Erysiphaceae</taxon>
        <taxon>Blumeria</taxon>
    </lineage>
</organism>
<dbReference type="EMBL" id="UIGY01000156">
    <property type="protein sequence ID" value="SUZ11945.1"/>
    <property type="molecule type" value="Genomic_DNA"/>
</dbReference>
<dbReference type="InterPro" id="IPR011598">
    <property type="entry name" value="bHLH_dom"/>
</dbReference>
<dbReference type="OrthoDB" id="5344169at2759"/>
<dbReference type="Gene3D" id="4.10.280.10">
    <property type="entry name" value="Helix-loop-helix DNA-binding domain"/>
    <property type="match status" value="1"/>
</dbReference>
<dbReference type="HOGENOM" id="CLU_015973_1_0_1"/>
<feature type="domain" description="BHLH" evidence="3">
    <location>
        <begin position="552"/>
        <end position="627"/>
    </location>
</feature>
<dbReference type="Proteomes" id="UP000053110">
    <property type="component" value="Unassembled WGS sequence"/>
</dbReference>
<evidence type="ECO:0000256" key="2">
    <source>
        <dbReference type="SAM" id="MobiDB-lite"/>
    </source>
</evidence>
<sequence>MDYSGIWHTQDPTGNNSQDGFQQFFDTHLDCLNPEFKGFTRNLSQGSVTYSHNESMEGSCKNEQKSETYGHNTQESSLSNEAMRNLASYSEILLQTHEHQTLETPLELSARIEYLQRQQRLHKEYEMHDLQQKTFAQTRAIPPTPTSVEMNCVNTHFYNEAVDSQQHTTFERYPSQLTEQEMAFTPLVSPAVTPIEYQPNPSEYNFQGAYFSPLSSPAIQAQNENQSSHDQRYSLLANFPIDLDIDLNTVSGGSTNLTRGLNLRTSSTQIRRPARIRKSPTIKPTGRQKGSTQSLIFSYEGSGSPQIKAKASKSNVSSSKTPMVASESNYLAAENYSNMPPPPLPSPVVAGRYMQNSLQNTNAIIQSHHLQCPATPASLMGISQTTKASRSEDLYLENRQIDDNSLSNISNISRPQTKYNSEPSAIFFSATTNSTGASRIQPLPSSPLSKPSKNSSLSPGLPTENQEISTKSEWKTKTGPRVSKKRTCILASPAILPRISPNIKALLPSGDKVHEDTASLILASKSNYQNILEGNHLPGISYSSELSSHLTSKRTSHKLAEQGRRNRMNSALQIMATLLPRGSSAENGAEKVGSGSSGDGDGQRGFSQSANSKASTVEQAIDYINFLKGQLDVANKKLELIERSNSELDQKLPS</sequence>
<keyword evidence="1" id="KW-0175">Coiled coil</keyword>
<evidence type="ECO:0000259" key="3">
    <source>
        <dbReference type="PROSITE" id="PS50888"/>
    </source>
</evidence>
<dbReference type="SMART" id="SM00353">
    <property type="entry name" value="HLH"/>
    <property type="match status" value="1"/>
</dbReference>
<dbReference type="CDD" id="cd11392">
    <property type="entry name" value="bHLH_ScPHO4_like"/>
    <property type="match status" value="1"/>
</dbReference>
<evidence type="ECO:0000256" key="1">
    <source>
        <dbReference type="SAM" id="Coils"/>
    </source>
</evidence>
<dbReference type="SUPFAM" id="SSF47459">
    <property type="entry name" value="HLH, helix-loop-helix DNA-binding domain"/>
    <property type="match status" value="1"/>
</dbReference>
<feature type="coiled-coil region" evidence="1">
    <location>
        <begin position="624"/>
        <end position="651"/>
    </location>
</feature>
<dbReference type="EMBL" id="KE375128">
    <property type="protein sequence ID" value="EPQ63311.1"/>
    <property type="molecule type" value="Genomic_DNA"/>
</dbReference>
<feature type="region of interest" description="Disordered" evidence="2">
    <location>
        <begin position="583"/>
        <end position="612"/>
    </location>
</feature>
<evidence type="ECO:0000313" key="5">
    <source>
        <dbReference type="EMBL" id="SUZ11945.1"/>
    </source>
</evidence>
<name>A0A061HER4_BLUGR</name>
<protein>
    <submittedName>
        <fullName evidence="5">Bgt-3709</fullName>
    </submittedName>
    <submittedName>
        <fullName evidence="4">Phosphorus acquisition-controlling protein</fullName>
    </submittedName>
</protein>
<reference evidence="5" key="3">
    <citation type="submission" date="2018-07" db="EMBL/GenBank/DDBJ databases">
        <authorList>
            <person name="Quirk P.G."/>
            <person name="Krulwich T.A."/>
        </authorList>
    </citation>
    <scope>NUCLEOTIDE SEQUENCE</scope>
    <source>
        <strain evidence="5">96224</strain>
    </source>
</reference>
<proteinExistence type="predicted"/>
<feature type="compositionally biased region" description="Low complexity" evidence="2">
    <location>
        <begin position="442"/>
        <end position="462"/>
    </location>
</feature>
<evidence type="ECO:0000313" key="6">
    <source>
        <dbReference type="Proteomes" id="UP000053110"/>
    </source>
</evidence>
<dbReference type="AlphaFoldDB" id="A0A061HER4"/>
<feature type="region of interest" description="Disordered" evidence="2">
    <location>
        <begin position="435"/>
        <end position="481"/>
    </location>
</feature>
<dbReference type="Pfam" id="PF00010">
    <property type="entry name" value="HLH"/>
    <property type="match status" value="1"/>
</dbReference>
<dbReference type="PROSITE" id="PS50888">
    <property type="entry name" value="BHLH"/>
    <property type="match status" value="1"/>
</dbReference>
<reference evidence="4" key="2">
    <citation type="submission" date="2013-01" db="EMBL/GenBank/DDBJ databases">
        <title>The wheat powdery mildew genome reveals unique evolution of an obligate biotroph.</title>
        <authorList>
            <person name="Oberhaensli S."/>
            <person name="Wicker T."/>
            <person name="Keller B."/>
        </authorList>
    </citation>
    <scope>NUCLEOTIDE SEQUENCE</scope>
    <source>
        <strain evidence="4">96224</strain>
    </source>
</reference>
<accession>A0A061HER4</accession>
<gene>
    <name evidence="4" type="ORF">BGT96224_3709</name>
    <name evidence="5" type="ORF">BGT96224V2_LOCUS5113</name>
</gene>
<reference evidence="6" key="1">
    <citation type="journal article" date="2013" name="Nat. Genet.">
        <title>The wheat powdery mildew genome shows the unique evolution of an obligate biotroph.</title>
        <authorList>
            <person name="Wicker T."/>
            <person name="Oberhaensli S."/>
            <person name="Parlange F."/>
            <person name="Buchmann J.P."/>
            <person name="Shatalina M."/>
            <person name="Roffler S."/>
            <person name="Ben-David R."/>
            <person name="Dolezel J."/>
            <person name="Simkova H."/>
            <person name="Schulze-Lefert P."/>
            <person name="Spanu P.D."/>
            <person name="Bruggmann R."/>
            <person name="Amselem J."/>
            <person name="Quesneville H."/>
            <person name="Ver Loren van Themaat E."/>
            <person name="Paape T."/>
            <person name="Shimizu K.K."/>
            <person name="Keller B."/>
        </authorList>
    </citation>
    <scope>NUCLEOTIDE SEQUENCE [LARGE SCALE GENOMIC DNA]</scope>
    <source>
        <strain evidence="6">96224</strain>
    </source>
</reference>